<proteinExistence type="inferred from homology"/>
<dbReference type="InterPro" id="IPR002241">
    <property type="entry name" value="Glyco_hydro_27"/>
</dbReference>
<dbReference type="InterPro" id="IPR013785">
    <property type="entry name" value="Aldolase_TIM"/>
</dbReference>
<dbReference type="PANTHER" id="PTHR11452">
    <property type="entry name" value="ALPHA-GALACTOSIDASE/ALPHA-N-ACETYLGALACTOSAMINIDASE"/>
    <property type="match status" value="1"/>
</dbReference>
<evidence type="ECO:0000256" key="3">
    <source>
        <dbReference type="ARBA" id="ARBA00023295"/>
    </source>
</evidence>
<comment type="similarity">
    <text evidence="1 4">Belongs to the glycosyl hydrolase 27 family.</text>
</comment>
<dbReference type="Gene3D" id="3.20.20.70">
    <property type="entry name" value="Aldolase class I"/>
    <property type="match status" value="1"/>
</dbReference>
<evidence type="ECO:0000313" key="6">
    <source>
        <dbReference type="Proteomes" id="UP001303046"/>
    </source>
</evidence>
<sequence>MLLLWVNFIGAVIALDNGLARTPPMGWMSWTAFYCEMDCVKHPKACINENLYMEMADELVKGGYREAGYVNVHVDDCWMGREREKSSGRLIANTTRFPSGIQNLSRYMHARGLNFGIYEDYGTKTCAGFPGSYGYLKIDAETFAEWEVDYLKLDGCNIDTDLMPKGYADMELALNATGRPIVYSCSWPAYLIDRPEKVDYNTIAKSCNLWRNFDDINSSWKSILSIIDYYDHNQNKHIPTHGPGQWHDPDMLVIGNPGITVNMAIAQMTIWSIWSAPLIMSNDLRIIAPEFRKILLNREVIAIDQDPMGRMGRLVANVSGVGAYVKPITPLYDTDTSFALGFLNRNTKPNEVEFKLRNMGLENPRGYMVKDLWNDMPTMKLFPDNILRIVVPPTSAALYRAELIRPKRWVEKNQMYEMLTNKEQLMKQHSSRIPEASEETLLGVEVRFGFHRRVFSSTELIGTKLFSMRTKTRRKTAGVDLRILSHSVENGRVFDDVGASLSGLFFEVGVSACEESEPALDSPDGSGALAQSSVDVVGCCRCSNAAKPFTEDDSSKLL</sequence>
<keyword evidence="2 4" id="KW-0378">Hydrolase</keyword>
<evidence type="ECO:0000256" key="1">
    <source>
        <dbReference type="ARBA" id="ARBA00009743"/>
    </source>
</evidence>
<comment type="caution">
    <text evidence="5">The sequence shown here is derived from an EMBL/GenBank/DDBJ whole genome shotgun (WGS) entry which is preliminary data.</text>
</comment>
<name>A0ABR1DU68_NECAM</name>
<keyword evidence="4" id="KW-1015">Disulfide bond</keyword>
<comment type="subunit">
    <text evidence="4">Homodimer.</text>
</comment>
<keyword evidence="3 4" id="KW-0326">Glycosidase</keyword>
<dbReference type="SUPFAM" id="SSF51445">
    <property type="entry name" value="(Trans)glycosidases"/>
    <property type="match status" value="1"/>
</dbReference>
<dbReference type="EC" id="3.2.1.-" evidence="4"/>
<organism evidence="5 6">
    <name type="scientific">Necator americanus</name>
    <name type="common">Human hookworm</name>
    <dbReference type="NCBI Taxonomy" id="51031"/>
    <lineage>
        <taxon>Eukaryota</taxon>
        <taxon>Metazoa</taxon>
        <taxon>Ecdysozoa</taxon>
        <taxon>Nematoda</taxon>
        <taxon>Chromadorea</taxon>
        <taxon>Rhabditida</taxon>
        <taxon>Rhabditina</taxon>
        <taxon>Rhabditomorpha</taxon>
        <taxon>Strongyloidea</taxon>
        <taxon>Ancylostomatidae</taxon>
        <taxon>Bunostominae</taxon>
        <taxon>Necator</taxon>
    </lineage>
</organism>
<dbReference type="Proteomes" id="UP001303046">
    <property type="component" value="Unassembled WGS sequence"/>
</dbReference>
<gene>
    <name evidence="5" type="primary">Necator_chrV.g17829</name>
    <name evidence="5" type="ORF">RB195_013039</name>
</gene>
<reference evidence="5 6" key="1">
    <citation type="submission" date="2023-08" db="EMBL/GenBank/DDBJ databases">
        <title>A Necator americanus chromosomal reference genome.</title>
        <authorList>
            <person name="Ilik V."/>
            <person name="Petrzelkova K.J."/>
            <person name="Pardy F."/>
            <person name="Fuh T."/>
            <person name="Niatou-Singa F.S."/>
            <person name="Gouil Q."/>
            <person name="Baker L."/>
            <person name="Ritchie M.E."/>
            <person name="Jex A.R."/>
            <person name="Gazzola D."/>
            <person name="Li H."/>
            <person name="Toshio Fujiwara R."/>
            <person name="Zhan B."/>
            <person name="Aroian R.V."/>
            <person name="Pafco B."/>
            <person name="Schwarz E.M."/>
        </authorList>
    </citation>
    <scope>NUCLEOTIDE SEQUENCE [LARGE SCALE GENOMIC DNA]</scope>
    <source>
        <strain evidence="5 6">Aroian</strain>
        <tissue evidence="5">Whole animal</tissue>
    </source>
</reference>
<keyword evidence="6" id="KW-1185">Reference proteome</keyword>
<protein>
    <recommendedName>
        <fullName evidence="4">Alpha-galactosidase</fullName>
        <ecNumber evidence="4">3.2.1.-</ecNumber>
    </recommendedName>
</protein>
<dbReference type="InterPro" id="IPR017853">
    <property type="entry name" value="GH"/>
</dbReference>
<evidence type="ECO:0000313" key="5">
    <source>
        <dbReference type="EMBL" id="KAK6753813.1"/>
    </source>
</evidence>
<dbReference type="PRINTS" id="PR00740">
    <property type="entry name" value="GLHYDRLASE27"/>
</dbReference>
<accession>A0ABR1DU68</accession>
<evidence type="ECO:0000256" key="2">
    <source>
        <dbReference type="ARBA" id="ARBA00022801"/>
    </source>
</evidence>
<dbReference type="CDD" id="cd14792">
    <property type="entry name" value="GH27"/>
    <property type="match status" value="1"/>
</dbReference>
<dbReference type="Gene3D" id="2.60.40.1180">
    <property type="entry name" value="Golgi alpha-mannosidase II"/>
    <property type="match status" value="1"/>
</dbReference>
<dbReference type="PANTHER" id="PTHR11452:SF83">
    <property type="entry name" value="ALPHA-GALACTOSIDASE"/>
    <property type="match status" value="1"/>
</dbReference>
<dbReference type="EMBL" id="JAVFWL010000005">
    <property type="protein sequence ID" value="KAK6753813.1"/>
    <property type="molecule type" value="Genomic_DNA"/>
</dbReference>
<evidence type="ECO:0000256" key="4">
    <source>
        <dbReference type="RuleBase" id="RU361168"/>
    </source>
</evidence>
<dbReference type="SUPFAM" id="SSF51011">
    <property type="entry name" value="Glycosyl hydrolase domain"/>
    <property type="match status" value="1"/>
</dbReference>
<dbReference type="InterPro" id="IPR013780">
    <property type="entry name" value="Glyco_hydro_b"/>
</dbReference>
<dbReference type="Pfam" id="PF16499">
    <property type="entry name" value="Melibiase_2"/>
    <property type="match status" value="1"/>
</dbReference>